<reference evidence="2 5" key="1">
    <citation type="submission" date="2016-11" db="EMBL/GenBank/DDBJ databases">
        <title>Whole genomes of Flavobacteriaceae.</title>
        <authorList>
            <person name="Stine C."/>
            <person name="Li C."/>
            <person name="Tadesse D."/>
        </authorList>
    </citation>
    <scope>NUCLEOTIDE SEQUENCE [LARGE SCALE GENOMIC DNA]</scope>
    <source>
        <strain evidence="2 5">DSM 21068</strain>
    </source>
</reference>
<reference evidence="4" key="2">
    <citation type="submission" date="2017-01" db="EMBL/GenBank/DDBJ databases">
        <authorList>
            <person name="Varghese N."/>
            <person name="Submissions S."/>
        </authorList>
    </citation>
    <scope>NUCLEOTIDE SEQUENCE [LARGE SCALE GENOMIC DNA]</scope>
    <source>
        <strain evidence="4">DSM 21068</strain>
    </source>
</reference>
<dbReference type="STRING" id="551459.SAMN05421796_109131"/>
<evidence type="ECO:0000313" key="4">
    <source>
        <dbReference type="Proteomes" id="UP000186246"/>
    </source>
</evidence>
<name>A0A1N7NWM9_9FLAO</name>
<keyword evidence="1" id="KW-0472">Membrane</keyword>
<keyword evidence="1" id="KW-0812">Transmembrane</keyword>
<evidence type="ECO:0000256" key="1">
    <source>
        <dbReference type="SAM" id="Phobius"/>
    </source>
</evidence>
<evidence type="ECO:0000313" key="2">
    <source>
        <dbReference type="EMBL" id="PQA94207.1"/>
    </source>
</evidence>
<keyword evidence="1" id="KW-1133">Transmembrane helix</keyword>
<organism evidence="3 4">
    <name type="scientific">Chryseobacterium piscicola</name>
    <dbReference type="NCBI Taxonomy" id="551459"/>
    <lineage>
        <taxon>Bacteria</taxon>
        <taxon>Pseudomonadati</taxon>
        <taxon>Bacteroidota</taxon>
        <taxon>Flavobacteriia</taxon>
        <taxon>Flavobacteriales</taxon>
        <taxon>Weeksellaceae</taxon>
        <taxon>Chryseobacterium group</taxon>
        <taxon>Chryseobacterium</taxon>
    </lineage>
</organism>
<sequence>MKHFFSDPELSFNKIVFEHRNKEYGAYDLRTEANAILAKSLFLSLAVIAGISLTAYIISPKAQNSTTIAEPEIKLTEVDFRDPIKHNVVVPPANVPPPAAPNVKTFNAQLVTPKNKADDSNYQINKPVDAVAGTVDNPDGNPIVDQKPQTNPIPNTQTQAIQGAAIVKAKDKGIVGTDGLSVPAKFDGGIDAFRNKILNKFDTEDFQNEEFISTIVTFVVEIDGSISNIKAEGKNTDFNKEAIKTVMEVKGKWSPGIDKDGDAVRSYFKFPIKMKFDQ</sequence>
<reference evidence="3" key="3">
    <citation type="submission" date="2017-01" db="EMBL/GenBank/DDBJ databases">
        <authorList>
            <person name="Mah S.A."/>
            <person name="Swanson W.J."/>
            <person name="Moy G.W."/>
            <person name="Vacquier V.D."/>
        </authorList>
    </citation>
    <scope>NUCLEOTIDE SEQUENCE [LARGE SCALE GENOMIC DNA]</scope>
    <source>
        <strain evidence="3">DSM 21068</strain>
    </source>
</reference>
<evidence type="ECO:0000313" key="3">
    <source>
        <dbReference type="EMBL" id="SIT02609.1"/>
    </source>
</evidence>
<keyword evidence="5" id="KW-1185">Reference proteome</keyword>
<dbReference type="RefSeq" id="WP_076452518.1">
    <property type="nucleotide sequence ID" value="NZ_FTOJ01000009.1"/>
</dbReference>
<accession>A0A1N7NWM9</accession>
<evidence type="ECO:0000313" key="5">
    <source>
        <dbReference type="Proteomes" id="UP000238314"/>
    </source>
</evidence>
<proteinExistence type="predicted"/>
<dbReference type="EMBL" id="MUGO01000011">
    <property type="protein sequence ID" value="PQA94207.1"/>
    <property type="molecule type" value="Genomic_DNA"/>
</dbReference>
<gene>
    <name evidence="2" type="ORF">B0A70_08055</name>
    <name evidence="3" type="ORF">SAMN05421796_109131</name>
</gene>
<dbReference type="Gene3D" id="3.30.1150.10">
    <property type="match status" value="1"/>
</dbReference>
<feature type="transmembrane region" description="Helical" evidence="1">
    <location>
        <begin position="36"/>
        <end position="58"/>
    </location>
</feature>
<protein>
    <submittedName>
        <fullName evidence="3">Protein TonB</fullName>
    </submittedName>
</protein>
<dbReference type="Proteomes" id="UP000186246">
    <property type="component" value="Unassembled WGS sequence"/>
</dbReference>
<dbReference type="Proteomes" id="UP000238314">
    <property type="component" value="Unassembled WGS sequence"/>
</dbReference>
<dbReference type="EMBL" id="FTOJ01000009">
    <property type="protein sequence ID" value="SIT02609.1"/>
    <property type="molecule type" value="Genomic_DNA"/>
</dbReference>
<dbReference type="AlphaFoldDB" id="A0A1N7NWM9"/>
<dbReference type="OrthoDB" id="1095452at2"/>